<dbReference type="EMBL" id="CP021056">
    <property type="protein sequence ID" value="QXE25037.1"/>
    <property type="molecule type" value="Genomic_DNA"/>
</dbReference>
<proteinExistence type="predicted"/>
<evidence type="ECO:0000313" key="1">
    <source>
        <dbReference type="EMBL" id="QXE25037.1"/>
    </source>
</evidence>
<dbReference type="Proteomes" id="UP000683511">
    <property type="component" value="Chromosome"/>
</dbReference>
<accession>A0A975TBK0</accession>
<reference evidence="1" key="1">
    <citation type="submission" date="2017-04" db="EMBL/GenBank/DDBJ databases">
        <title>Genome deletions in a multicellular cyanobacterial endosymbiont for morphological adaptation in marine diatoms.</title>
        <authorList>
            <person name="Wang Y."/>
            <person name="Gao H."/>
            <person name="Li R."/>
            <person name="Xu X."/>
        </authorList>
    </citation>
    <scope>NUCLEOTIDE SEQUENCE</scope>
    <source>
        <strain evidence="1">FACHB 800</strain>
    </source>
</reference>
<sequence>MADGMGWGWLWVLNEPNRLYGGEKFRSLLKHLNLDAGKVRGNIVGDRGQVTGDSAKSLCLSKF</sequence>
<dbReference type="KEGG" id="rsin:B6N60_03747"/>
<keyword evidence="2" id="KW-1185">Reference proteome</keyword>
<evidence type="ECO:0000313" key="2">
    <source>
        <dbReference type="Proteomes" id="UP000683511"/>
    </source>
</evidence>
<protein>
    <submittedName>
        <fullName evidence="1">Uncharacterized protein</fullName>
    </submittedName>
</protein>
<name>A0A975TBK0_9NOST</name>
<organism evidence="1 2">
    <name type="scientific">Richelia sinica FACHB-800</name>
    <dbReference type="NCBI Taxonomy" id="1357546"/>
    <lineage>
        <taxon>Bacteria</taxon>
        <taxon>Bacillati</taxon>
        <taxon>Cyanobacteriota</taxon>
        <taxon>Cyanophyceae</taxon>
        <taxon>Nostocales</taxon>
        <taxon>Nostocaceae</taxon>
        <taxon>Richelia</taxon>
    </lineage>
</organism>
<gene>
    <name evidence="1" type="ORF">B6N60_03747</name>
</gene>
<dbReference type="AlphaFoldDB" id="A0A975TBK0"/>